<organism evidence="1 2">
    <name type="scientific">Echinococcus multilocularis</name>
    <name type="common">Fox tapeworm</name>
    <dbReference type="NCBI Taxonomy" id="6211"/>
    <lineage>
        <taxon>Eukaryota</taxon>
        <taxon>Metazoa</taxon>
        <taxon>Spiralia</taxon>
        <taxon>Lophotrochozoa</taxon>
        <taxon>Platyhelminthes</taxon>
        <taxon>Cestoda</taxon>
        <taxon>Eucestoda</taxon>
        <taxon>Cyclophyllidea</taxon>
        <taxon>Taeniidae</taxon>
        <taxon>Echinococcus</taxon>
    </lineage>
</organism>
<dbReference type="Proteomes" id="UP000017246">
    <property type="component" value="Unassembled WGS sequence"/>
</dbReference>
<dbReference type="SUPFAM" id="SSF47769">
    <property type="entry name" value="SAM/Pointed domain"/>
    <property type="match status" value="1"/>
</dbReference>
<reference evidence="1" key="2">
    <citation type="submission" date="2015-11" db="EMBL/GenBank/DDBJ databases">
        <authorList>
            <person name="Zhang Y."/>
            <person name="Guo Z."/>
        </authorList>
    </citation>
    <scope>NUCLEOTIDE SEQUENCE</scope>
</reference>
<accession>A0A068Y8Z0</accession>
<reference evidence="1" key="1">
    <citation type="journal article" date="2013" name="Nature">
        <title>The genomes of four tapeworm species reveal adaptations to parasitism.</title>
        <authorList>
            <person name="Tsai I.J."/>
            <person name="Zarowiecki M."/>
            <person name="Holroyd N."/>
            <person name="Garciarrubio A."/>
            <person name="Sanchez-Flores A."/>
            <person name="Brooks K.L."/>
            <person name="Tracey A."/>
            <person name="Bobes R.J."/>
            <person name="Fragoso G."/>
            <person name="Sciutto E."/>
            <person name="Aslett M."/>
            <person name="Beasley H."/>
            <person name="Bennett H.M."/>
            <person name="Cai J."/>
            <person name="Camicia F."/>
            <person name="Clark R."/>
            <person name="Cucher M."/>
            <person name="De Silva N."/>
            <person name="Day T.A."/>
            <person name="Deplazes P."/>
            <person name="Estrada K."/>
            <person name="Fernandez C."/>
            <person name="Holland P.W."/>
            <person name="Hou J."/>
            <person name="Hu S."/>
            <person name="Huckvale T."/>
            <person name="Hung S.S."/>
            <person name="Kamenetzky L."/>
            <person name="Keane J.A."/>
            <person name="Kiss F."/>
            <person name="Koziol U."/>
            <person name="Lambert O."/>
            <person name="Liu K."/>
            <person name="Luo X."/>
            <person name="Luo Y."/>
            <person name="Macchiaroli N."/>
            <person name="Nichol S."/>
            <person name="Paps J."/>
            <person name="Parkinson J."/>
            <person name="Pouchkina-Stantcheva N."/>
            <person name="Riddiford N."/>
            <person name="Rosenzvit M."/>
            <person name="Salinas G."/>
            <person name="Wasmuth J.D."/>
            <person name="Zamanian M."/>
            <person name="Zheng Y."/>
            <person name="Cai X."/>
            <person name="Soberon X."/>
            <person name="Olson P.D."/>
            <person name="Laclette J.P."/>
            <person name="Brehm K."/>
            <person name="Berriman M."/>
            <person name="Garciarrubio A."/>
            <person name="Bobes R.J."/>
            <person name="Fragoso G."/>
            <person name="Sanchez-Flores A."/>
            <person name="Estrada K."/>
            <person name="Cevallos M.A."/>
            <person name="Morett E."/>
            <person name="Gonzalez V."/>
            <person name="Portillo T."/>
            <person name="Ochoa-Leyva A."/>
            <person name="Jose M.V."/>
            <person name="Sciutto E."/>
            <person name="Landa A."/>
            <person name="Jimenez L."/>
            <person name="Valdes V."/>
            <person name="Carrero J.C."/>
            <person name="Larralde C."/>
            <person name="Morales-Montor J."/>
            <person name="Limon-Lason J."/>
            <person name="Soberon X."/>
            <person name="Laclette J.P."/>
        </authorList>
    </citation>
    <scope>NUCLEOTIDE SEQUENCE [LARGE SCALE GENOMIC DNA]</scope>
</reference>
<dbReference type="Gene3D" id="1.10.150.50">
    <property type="entry name" value="Transcription Factor, Ets-1"/>
    <property type="match status" value="1"/>
</dbReference>
<evidence type="ECO:0000313" key="1">
    <source>
        <dbReference type="EMBL" id="CUT99144.1"/>
    </source>
</evidence>
<dbReference type="CDD" id="cd09487">
    <property type="entry name" value="SAM_superfamily"/>
    <property type="match status" value="1"/>
</dbReference>
<dbReference type="AlphaFoldDB" id="A0A068Y8Z0"/>
<evidence type="ECO:0000313" key="2">
    <source>
        <dbReference type="Proteomes" id="UP000017246"/>
    </source>
</evidence>
<proteinExistence type="predicted"/>
<dbReference type="InterPro" id="IPR013761">
    <property type="entry name" value="SAM/pointed_sf"/>
</dbReference>
<protein>
    <submittedName>
        <fullName evidence="1">Expressed protein</fullName>
    </submittedName>
</protein>
<dbReference type="EMBL" id="LN902845">
    <property type="protein sequence ID" value="CUT99144.1"/>
    <property type="molecule type" value="Genomic_DNA"/>
</dbReference>
<keyword evidence="2" id="KW-1185">Reference proteome</keyword>
<dbReference type="OrthoDB" id="539213at2759"/>
<sequence length="89" mass="9759">MMGIGGGAARTEQRFLDEDVPHCLDCNFLRVLQQNAIDGDCLSLLTFSDFKELGLTKAGVRGLESNNTLLASLIQEEKKPTDNSCFTHV</sequence>
<name>A0A068Y8Z0_ECHMU</name>